<dbReference type="PANTHER" id="PTHR12558:SF13">
    <property type="entry name" value="CELL DIVISION CYCLE PROTEIN 27 HOMOLOG"/>
    <property type="match status" value="1"/>
</dbReference>
<dbReference type="InterPro" id="IPR019734">
    <property type="entry name" value="TPR_rpt"/>
</dbReference>
<feature type="repeat" description="TPR" evidence="1">
    <location>
        <begin position="78"/>
        <end position="111"/>
    </location>
</feature>
<dbReference type="PANTHER" id="PTHR12558">
    <property type="entry name" value="CELL DIVISION CYCLE 16,23,27"/>
    <property type="match status" value="1"/>
</dbReference>
<evidence type="ECO:0000313" key="4">
    <source>
        <dbReference type="Proteomes" id="UP001239909"/>
    </source>
</evidence>
<evidence type="ECO:0000256" key="1">
    <source>
        <dbReference type="PROSITE-ProRule" id="PRU00339"/>
    </source>
</evidence>
<keyword evidence="1" id="KW-0802">TPR repeat</keyword>
<dbReference type="Pfam" id="PF13432">
    <property type="entry name" value="TPR_16"/>
    <property type="match status" value="3"/>
</dbReference>
<name>A0ABQ6LQC7_9RHOB</name>
<protein>
    <recommendedName>
        <fullName evidence="5">Tetratricopeptide repeat protein</fullName>
    </recommendedName>
</protein>
<organism evidence="3 4">
    <name type="scientific">Paralimibaculum aggregatum</name>
    <dbReference type="NCBI Taxonomy" id="3036245"/>
    <lineage>
        <taxon>Bacteria</taxon>
        <taxon>Pseudomonadati</taxon>
        <taxon>Pseudomonadota</taxon>
        <taxon>Alphaproteobacteria</taxon>
        <taxon>Rhodobacterales</taxon>
        <taxon>Paracoccaceae</taxon>
        <taxon>Paralimibaculum</taxon>
    </lineage>
</organism>
<feature type="repeat" description="TPR" evidence="1">
    <location>
        <begin position="391"/>
        <end position="424"/>
    </location>
</feature>
<dbReference type="RefSeq" id="WP_285672052.1">
    <property type="nucleotide sequence ID" value="NZ_BSYI01000017.1"/>
</dbReference>
<evidence type="ECO:0000313" key="3">
    <source>
        <dbReference type="EMBL" id="GMG83258.1"/>
    </source>
</evidence>
<dbReference type="Gene3D" id="1.25.40.10">
    <property type="entry name" value="Tetratricopeptide repeat domain"/>
    <property type="match status" value="4"/>
</dbReference>
<feature type="repeat" description="TPR" evidence="1">
    <location>
        <begin position="146"/>
        <end position="179"/>
    </location>
</feature>
<comment type="caution">
    <text evidence="3">The sequence shown here is derived from an EMBL/GenBank/DDBJ whole genome shotgun (WGS) entry which is preliminary data.</text>
</comment>
<dbReference type="SMART" id="SM00028">
    <property type="entry name" value="TPR"/>
    <property type="match status" value="10"/>
</dbReference>
<keyword evidence="2" id="KW-0175">Coiled coil</keyword>
<keyword evidence="4" id="KW-1185">Reference proteome</keyword>
<accession>A0ABQ6LQC7</accession>
<reference evidence="3 4" key="1">
    <citation type="submission" date="2023-04" db="EMBL/GenBank/DDBJ databases">
        <title>Marinoamorphus aggregata gen. nov., sp. Nov., isolate from tissue of brittle star Ophioplocus japonicus.</title>
        <authorList>
            <person name="Kawano K."/>
            <person name="Sawayama S."/>
            <person name="Nakagawa S."/>
        </authorList>
    </citation>
    <scope>NUCLEOTIDE SEQUENCE [LARGE SCALE GENOMIC DNA]</scope>
    <source>
        <strain evidence="3 4">NKW23</strain>
    </source>
</reference>
<dbReference type="SUPFAM" id="SSF48452">
    <property type="entry name" value="TPR-like"/>
    <property type="match status" value="4"/>
</dbReference>
<dbReference type="EMBL" id="BSYI01000017">
    <property type="protein sequence ID" value="GMG83258.1"/>
    <property type="molecule type" value="Genomic_DNA"/>
</dbReference>
<dbReference type="PROSITE" id="PS50005">
    <property type="entry name" value="TPR"/>
    <property type="match status" value="3"/>
</dbReference>
<proteinExistence type="predicted"/>
<evidence type="ECO:0000256" key="2">
    <source>
        <dbReference type="SAM" id="Coils"/>
    </source>
</evidence>
<dbReference type="Proteomes" id="UP001239909">
    <property type="component" value="Unassembled WGS sequence"/>
</dbReference>
<dbReference type="Pfam" id="PF14559">
    <property type="entry name" value="TPR_19"/>
    <property type="match status" value="1"/>
</dbReference>
<evidence type="ECO:0008006" key="5">
    <source>
        <dbReference type="Google" id="ProtNLM"/>
    </source>
</evidence>
<sequence length="822" mass="90768">MTQTASLLIHRSAYRRYGAIVRGLILGLICAFALAACDSVEERAEKHYQNGIELLEQDQAVKASLEFRNAIKLNDNHVGANLELGKYYEQQDNFSAAVFQYRKVISLDASQLDAHLRLAQIMLAFNETEPALTSTVAAAQLAPDDVRVVTLEAVVAMRVGEMEKAKAKADRALELDPDNGDAWIVLAAISRREDDSEKALEQTLEGERVEPDNIRVQLFKLNLLSELKREAELGETLKRLTELDPEELSFWDSLARWQLRNNKAAEAEASLRRISELAPDDTDRQLDLVRMVIATEGAEAGIAELKRLIELRKDSPAVGTLELAMVDVEIQQDKFDDAERRLKRLLVTMENDEEVLQTARLGLARLAISRNDNAAAATLIDEVLATDPTHAKALTLRGRLQIEAEDYDAAIRDLRAAEAEAPEDLETIRLLAVAYERNGSKDLAAERKAKAVQVSDHAVSPVLDYASHLMGEGRMEVAEGVITDALSKRRGEIRLVEALARVKLRRRDYKGVERIAEALGENEETSELADRLMAAALAGQKRYDETIRLLEASSAESGGGRSSYLAALVATHLRNDDLEAAKAVVDEALAENPAASGAIRLKGTLAMVEGDTDAAGRMFREAVAADPTQPMNHLALFRYHLLKGEREVAEKALQLGIEETDNNTLRLNNAMLLEQTGRIDAAIAEYQVLFDRQPDSEVIANNLASLMTDNNPSEEQIDRAFVIAKRLRDTEVPHFQDTYGWLMFLRGDARGARDVLEQAAKKLPNNPIVQYHLGVVLAETGDTEGARVRLSRAIELAGEREVPQIAGAQARLDSLEPKPAAE</sequence>
<gene>
    <name evidence="3" type="ORF">LNKW23_24710</name>
</gene>
<dbReference type="Pfam" id="PF13181">
    <property type="entry name" value="TPR_8"/>
    <property type="match status" value="1"/>
</dbReference>
<dbReference type="InterPro" id="IPR011990">
    <property type="entry name" value="TPR-like_helical_dom_sf"/>
</dbReference>
<feature type="coiled-coil region" evidence="2">
    <location>
        <begin position="328"/>
        <end position="355"/>
    </location>
</feature>